<accession>G6XIU9</accession>
<dbReference type="AlphaFoldDB" id="G6XIU9"/>
<dbReference type="STRING" id="1088869.GMO_10450"/>
<comment type="caution">
    <text evidence="1">The sequence shown here is derived from an EMBL/GenBank/DDBJ whole genome shotgun (WGS) entry which is preliminary data.</text>
</comment>
<evidence type="ECO:0000313" key="2">
    <source>
        <dbReference type="Proteomes" id="UP000004949"/>
    </source>
</evidence>
<dbReference type="Proteomes" id="UP000004949">
    <property type="component" value="Unassembled WGS sequence"/>
</dbReference>
<proteinExistence type="predicted"/>
<keyword evidence="2" id="KW-1185">Reference proteome</keyword>
<sequence length="127" mass="14039">MARISLKFGVGENETHFFKIVADFSCAKTLPSGISTLSFSVPGLPGSSGETDAKRFAESYISWLAGDRRWYRRRSRRLCNIALCRAMGHRPRPSWQQYGQIVSACGLEFPLPLSQGAVRSASRGGVR</sequence>
<gene>
    <name evidence="1" type="ORF">GMO_10450</name>
</gene>
<reference evidence="1 2" key="1">
    <citation type="submission" date="2011-10" db="EMBL/GenBank/DDBJ databases">
        <title>Genome sequence of Gluconobacter morbifer G707, isolated from Drosophila gut.</title>
        <authorList>
            <person name="Lee W.-J."/>
            <person name="Kim E.-K."/>
        </authorList>
    </citation>
    <scope>NUCLEOTIDE SEQUENCE [LARGE SCALE GENOMIC DNA]</scope>
    <source>
        <strain evidence="1 2">G707</strain>
    </source>
</reference>
<organism evidence="1 2">
    <name type="scientific">Gluconobacter morbifer G707</name>
    <dbReference type="NCBI Taxonomy" id="1088869"/>
    <lineage>
        <taxon>Bacteria</taxon>
        <taxon>Pseudomonadati</taxon>
        <taxon>Pseudomonadota</taxon>
        <taxon>Alphaproteobacteria</taxon>
        <taxon>Acetobacterales</taxon>
        <taxon>Acetobacteraceae</taxon>
        <taxon>Gluconobacter</taxon>
    </lineage>
</organism>
<dbReference type="EMBL" id="AGQV01000002">
    <property type="protein sequence ID" value="EHH68276.1"/>
    <property type="molecule type" value="Genomic_DNA"/>
</dbReference>
<name>G6XIU9_9PROT</name>
<evidence type="ECO:0000313" key="1">
    <source>
        <dbReference type="EMBL" id="EHH68276.1"/>
    </source>
</evidence>
<dbReference type="PATRIC" id="fig|1088869.3.peg.1045"/>
<protein>
    <submittedName>
        <fullName evidence="1">Uncharacterized protein</fullName>
    </submittedName>
</protein>